<dbReference type="Pfam" id="PF01823">
    <property type="entry name" value="MACPF"/>
    <property type="match status" value="1"/>
</dbReference>
<organism evidence="2 3">
    <name type="scientific">Dillenia turbinata</name>
    <dbReference type="NCBI Taxonomy" id="194707"/>
    <lineage>
        <taxon>Eukaryota</taxon>
        <taxon>Viridiplantae</taxon>
        <taxon>Streptophyta</taxon>
        <taxon>Embryophyta</taxon>
        <taxon>Tracheophyta</taxon>
        <taxon>Spermatophyta</taxon>
        <taxon>Magnoliopsida</taxon>
        <taxon>eudicotyledons</taxon>
        <taxon>Gunneridae</taxon>
        <taxon>Pentapetalae</taxon>
        <taxon>Dilleniales</taxon>
        <taxon>Dilleniaceae</taxon>
        <taxon>Dillenia</taxon>
    </lineage>
</organism>
<dbReference type="AlphaFoldDB" id="A0AAN8V8S2"/>
<reference evidence="2 3" key="1">
    <citation type="submission" date="2023-12" db="EMBL/GenBank/DDBJ databases">
        <title>A high-quality genome assembly for Dillenia turbinata (Dilleniales).</title>
        <authorList>
            <person name="Chanderbali A."/>
        </authorList>
    </citation>
    <scope>NUCLEOTIDE SEQUENCE [LARGE SCALE GENOMIC DNA]</scope>
    <source>
        <strain evidence="2">LSX21</strain>
        <tissue evidence="2">Leaf</tissue>
    </source>
</reference>
<feature type="domain" description="MACPF" evidence="1">
    <location>
        <begin position="1"/>
        <end position="320"/>
    </location>
</feature>
<dbReference type="InterPro" id="IPR044663">
    <property type="entry name" value="CAD1/NSL1-like"/>
</dbReference>
<accession>A0AAN8V8S2</accession>
<evidence type="ECO:0000259" key="1">
    <source>
        <dbReference type="PROSITE" id="PS51412"/>
    </source>
</evidence>
<dbReference type="PANTHER" id="PTHR33199">
    <property type="entry name" value="MACPF DOMAIN-CONTAINING PROTEIN CAD1"/>
    <property type="match status" value="1"/>
</dbReference>
<dbReference type="InterPro" id="IPR020864">
    <property type="entry name" value="MACPF"/>
</dbReference>
<proteinExistence type="predicted"/>
<dbReference type="GO" id="GO:2000031">
    <property type="term" value="P:regulation of salicylic acid mediated signaling pathway"/>
    <property type="evidence" value="ECO:0007669"/>
    <property type="project" value="InterPro"/>
</dbReference>
<keyword evidence="3" id="KW-1185">Reference proteome</keyword>
<protein>
    <submittedName>
        <fullName evidence="2">Membrane attack complex component/perforin (MACPF) domain</fullName>
    </submittedName>
</protein>
<dbReference type="GO" id="GO:0005886">
    <property type="term" value="C:plasma membrane"/>
    <property type="evidence" value="ECO:0007669"/>
    <property type="project" value="TreeGrafter"/>
</dbReference>
<evidence type="ECO:0000313" key="3">
    <source>
        <dbReference type="Proteomes" id="UP001370490"/>
    </source>
</evidence>
<evidence type="ECO:0000313" key="2">
    <source>
        <dbReference type="EMBL" id="KAK6923323.1"/>
    </source>
</evidence>
<name>A0AAN8V8S2_9MAGN</name>
<dbReference type="PROSITE" id="PS51412">
    <property type="entry name" value="MACPF_2"/>
    <property type="match status" value="1"/>
</dbReference>
<dbReference type="PANTHER" id="PTHR33199:SF6">
    <property type="entry name" value="MACPF DOMAIN PROTEIN"/>
    <property type="match status" value="1"/>
</dbReference>
<sequence>MASALKSVESALQAIQAIGLGYDLAVDLRLKYCKGLDNPSESKLIVIEQDTYDRDREIVIPGGIKIPRVPKSIKCDKGERIRFNSDVLSFQQMSELFNLEVGLSGKIPSGYFNASFDFTNCWQKDAANTKTLAFDGVCITLYNIALDKSQFTLCDRVKDAKYGTHIVVGVKMGGKDMIYVKQQYSSPLQPAEVQKKLKEIADKRFTDATGKHGPRPEKAHETEKFEIRDQSFPLDMGTSDIGSQKEDIIFLCKRRGGSSTRSTLHSEWCHTVQFEPDVISMSFVPITSLLVGVNGSGFLSHAINLYLRYKPQIEELNQFLEFQVPRQWAPVYGELSLGPQGKPTGASLQFSFMGPKLYVNTTKVDVGKRPVTGLRLYLEGKKSNCLAIHLQHLSSLPDSFKLQDELKSNMSRASDDRRYFEKVQWKNFSHVCTAPVESDEDTSIVTGAYFEVKESSMKNVLFLRLKFSKVVGATTVKKPEWDGSPVLVQKSGIISSISTRFSTSEKPPPKPSDVNVNSALYPDGPPVPAQSQKLLRFVDTTEMTRGPQDPPGYWVVSGARLIVDKGRISLRVKYSLLTAIEPDEYVP</sequence>
<dbReference type="SMART" id="SM00457">
    <property type="entry name" value="MACPF"/>
    <property type="match status" value="1"/>
</dbReference>
<comment type="caution">
    <text evidence="2">The sequence shown here is derived from an EMBL/GenBank/DDBJ whole genome shotgun (WGS) entry which is preliminary data.</text>
</comment>
<dbReference type="GO" id="GO:0009626">
    <property type="term" value="P:plant-type hypersensitive response"/>
    <property type="evidence" value="ECO:0007669"/>
    <property type="project" value="TreeGrafter"/>
</dbReference>
<dbReference type="EMBL" id="JBAMMX010000018">
    <property type="protein sequence ID" value="KAK6923323.1"/>
    <property type="molecule type" value="Genomic_DNA"/>
</dbReference>
<gene>
    <name evidence="2" type="ORF">RJ641_011627</name>
</gene>
<dbReference type="Proteomes" id="UP001370490">
    <property type="component" value="Unassembled WGS sequence"/>
</dbReference>